<reference evidence="17 18" key="1">
    <citation type="submission" date="2024-02" db="EMBL/GenBank/DDBJ databases">
        <title>Chromosome-scale genome assembly of the rough periwinkle Littorina saxatilis.</title>
        <authorList>
            <person name="De Jode A."/>
            <person name="Faria R."/>
            <person name="Formenti G."/>
            <person name="Sims Y."/>
            <person name="Smith T.P."/>
            <person name="Tracey A."/>
            <person name="Wood J.M.D."/>
            <person name="Zagrodzka Z.B."/>
            <person name="Johannesson K."/>
            <person name="Butlin R.K."/>
            <person name="Leder E.H."/>
        </authorList>
    </citation>
    <scope>NUCLEOTIDE SEQUENCE [LARGE SCALE GENOMIC DNA]</scope>
    <source>
        <strain evidence="17">Snail1</strain>
        <tissue evidence="17">Muscle</tissue>
    </source>
</reference>
<evidence type="ECO:0000256" key="8">
    <source>
        <dbReference type="ARBA" id="ARBA00022776"/>
    </source>
</evidence>
<dbReference type="GO" id="GO:0005737">
    <property type="term" value="C:cytoplasm"/>
    <property type="evidence" value="ECO:0007669"/>
    <property type="project" value="UniProtKB-SubCell"/>
</dbReference>
<accession>A0AAN9B733</accession>
<dbReference type="PANTHER" id="PTHR15660">
    <property type="entry name" value="BRISC AND BRCA1-A COMPLEX MEMBER 1"/>
    <property type="match status" value="1"/>
</dbReference>
<dbReference type="GO" id="GO:0070531">
    <property type="term" value="C:BRCA1-A complex"/>
    <property type="evidence" value="ECO:0007669"/>
    <property type="project" value="InterPro"/>
</dbReference>
<dbReference type="GO" id="GO:0006302">
    <property type="term" value="P:double-strand break repair"/>
    <property type="evidence" value="ECO:0007669"/>
    <property type="project" value="TreeGrafter"/>
</dbReference>
<keyword evidence="10" id="KW-0156">Chromatin regulator</keyword>
<dbReference type="InterPro" id="IPR026126">
    <property type="entry name" value="BABAM1"/>
</dbReference>
<evidence type="ECO:0000256" key="14">
    <source>
        <dbReference type="ARBA" id="ARBA00030984"/>
    </source>
</evidence>
<dbReference type="PANTHER" id="PTHR15660:SF1">
    <property type="entry name" value="BRISC AND BRCA1-A COMPLEX MEMBER 1"/>
    <property type="match status" value="1"/>
</dbReference>
<dbReference type="GO" id="GO:0051301">
    <property type="term" value="P:cell division"/>
    <property type="evidence" value="ECO:0007669"/>
    <property type="project" value="UniProtKB-KW"/>
</dbReference>
<dbReference type="GO" id="GO:0070552">
    <property type="term" value="C:BRISC complex"/>
    <property type="evidence" value="ECO:0007669"/>
    <property type="project" value="InterPro"/>
</dbReference>
<feature type="region of interest" description="Disordered" evidence="16">
    <location>
        <begin position="35"/>
        <end position="61"/>
    </location>
</feature>
<evidence type="ECO:0000256" key="16">
    <source>
        <dbReference type="SAM" id="MobiDB-lite"/>
    </source>
</evidence>
<evidence type="ECO:0000256" key="6">
    <source>
        <dbReference type="ARBA" id="ARBA00022618"/>
    </source>
</evidence>
<keyword evidence="5" id="KW-0963">Cytoplasm</keyword>
<evidence type="ECO:0000256" key="7">
    <source>
        <dbReference type="ARBA" id="ARBA00022763"/>
    </source>
</evidence>
<keyword evidence="18" id="KW-1185">Reference proteome</keyword>
<evidence type="ECO:0000256" key="13">
    <source>
        <dbReference type="ARBA" id="ARBA00023306"/>
    </source>
</evidence>
<evidence type="ECO:0000313" key="17">
    <source>
        <dbReference type="EMBL" id="KAK7100526.1"/>
    </source>
</evidence>
<name>A0AAN9B733_9CAEN</name>
<organism evidence="17 18">
    <name type="scientific">Littorina saxatilis</name>
    <dbReference type="NCBI Taxonomy" id="31220"/>
    <lineage>
        <taxon>Eukaryota</taxon>
        <taxon>Metazoa</taxon>
        <taxon>Spiralia</taxon>
        <taxon>Lophotrochozoa</taxon>
        <taxon>Mollusca</taxon>
        <taxon>Gastropoda</taxon>
        <taxon>Caenogastropoda</taxon>
        <taxon>Littorinimorpha</taxon>
        <taxon>Littorinoidea</taxon>
        <taxon>Littorinidae</taxon>
        <taxon>Littorina</taxon>
    </lineage>
</organism>
<dbReference type="GO" id="GO:0045739">
    <property type="term" value="P:positive regulation of DNA repair"/>
    <property type="evidence" value="ECO:0007669"/>
    <property type="project" value="InterPro"/>
</dbReference>
<comment type="similarity">
    <text evidence="3">Belongs to the BABAM1 family.</text>
</comment>
<evidence type="ECO:0000256" key="15">
    <source>
        <dbReference type="ARBA" id="ARBA00031038"/>
    </source>
</evidence>
<comment type="subcellular location">
    <subcellularLocation>
        <location evidence="2">Cytoplasm</location>
    </subcellularLocation>
    <subcellularLocation>
        <location evidence="1">Nucleus</location>
    </subcellularLocation>
</comment>
<keyword evidence="11" id="KW-0234">DNA repair</keyword>
<dbReference type="CDD" id="cd21502">
    <property type="entry name" value="vWA_BABAM1"/>
    <property type="match status" value="1"/>
</dbReference>
<protein>
    <recommendedName>
        <fullName evidence="4">BRISC and BRCA1-A complex member 1</fullName>
    </recommendedName>
    <alternativeName>
        <fullName evidence="14">Mediator of RAP80 interactions and targeting subunit of 40 kDa</fullName>
    </alternativeName>
    <alternativeName>
        <fullName evidence="15">New component of the BRCA1-A complex</fullName>
    </alternativeName>
</protein>
<keyword evidence="8" id="KW-0498">Mitosis</keyword>
<evidence type="ECO:0000256" key="10">
    <source>
        <dbReference type="ARBA" id="ARBA00022853"/>
    </source>
</evidence>
<sequence length="315" mass="35707">MANLEQTLREFDVIAEPENTGNAALSNQPCLADEKEKVPDEIPPADSTAIGDQPAEEKDGKLHGQQFDVTVSPEVVCPRVNCTEKILFCLDLSSEMTETFFRSRAGDKMSAFRETVKALRMYIMNKHRINPNHEYGLAAFSDHTCWVRDFTKPKEILNIFEDLLNQESVPTGDFDLSDLFDVLGEHISLPEVFGDVRVVPPPYIVRVFFVYGRSRKVPLFTDKQLHLQLESSPYFFLDVLYVHEPPSEENKCEEIFTGLCELDHKGLSYILEAASLTRLFDCTSMLLAHPLQRPVQRQADYHLPNASPGEEQVIG</sequence>
<dbReference type="EMBL" id="JBAMIC010000011">
    <property type="protein sequence ID" value="KAK7100526.1"/>
    <property type="molecule type" value="Genomic_DNA"/>
</dbReference>
<keyword evidence="13" id="KW-0131">Cell cycle</keyword>
<keyword evidence="9" id="KW-0833">Ubl conjugation pathway</keyword>
<evidence type="ECO:0000256" key="2">
    <source>
        <dbReference type="ARBA" id="ARBA00004496"/>
    </source>
</evidence>
<dbReference type="InterPro" id="IPR036465">
    <property type="entry name" value="vWFA_dom_sf"/>
</dbReference>
<dbReference type="GO" id="GO:0006325">
    <property type="term" value="P:chromatin organization"/>
    <property type="evidence" value="ECO:0007669"/>
    <property type="project" value="UniProtKB-KW"/>
</dbReference>
<comment type="caution">
    <text evidence="17">The sequence shown here is derived from an EMBL/GenBank/DDBJ whole genome shotgun (WGS) entry which is preliminary data.</text>
</comment>
<dbReference type="GO" id="GO:0007095">
    <property type="term" value="P:mitotic G2 DNA damage checkpoint signaling"/>
    <property type="evidence" value="ECO:0007669"/>
    <property type="project" value="TreeGrafter"/>
</dbReference>
<keyword evidence="7" id="KW-0227">DNA damage</keyword>
<dbReference type="Proteomes" id="UP001374579">
    <property type="component" value="Unassembled WGS sequence"/>
</dbReference>
<evidence type="ECO:0000256" key="5">
    <source>
        <dbReference type="ARBA" id="ARBA00022490"/>
    </source>
</evidence>
<gene>
    <name evidence="17" type="ORF">V1264_023462</name>
</gene>
<evidence type="ECO:0000256" key="11">
    <source>
        <dbReference type="ARBA" id="ARBA00023204"/>
    </source>
</evidence>
<dbReference type="GO" id="GO:0016604">
    <property type="term" value="C:nuclear body"/>
    <property type="evidence" value="ECO:0007669"/>
    <property type="project" value="TreeGrafter"/>
</dbReference>
<evidence type="ECO:0000313" key="18">
    <source>
        <dbReference type="Proteomes" id="UP001374579"/>
    </source>
</evidence>
<evidence type="ECO:0000256" key="3">
    <source>
        <dbReference type="ARBA" id="ARBA00010809"/>
    </source>
</evidence>
<keyword evidence="12" id="KW-0539">Nucleus</keyword>
<evidence type="ECO:0000256" key="12">
    <source>
        <dbReference type="ARBA" id="ARBA00023242"/>
    </source>
</evidence>
<evidence type="ECO:0000256" key="9">
    <source>
        <dbReference type="ARBA" id="ARBA00022786"/>
    </source>
</evidence>
<dbReference type="AlphaFoldDB" id="A0AAN9B733"/>
<evidence type="ECO:0000256" key="1">
    <source>
        <dbReference type="ARBA" id="ARBA00004123"/>
    </source>
</evidence>
<keyword evidence="6" id="KW-0132">Cell division</keyword>
<proteinExistence type="inferred from homology"/>
<evidence type="ECO:0000256" key="4">
    <source>
        <dbReference type="ARBA" id="ARBA00019437"/>
    </source>
</evidence>
<dbReference type="SUPFAM" id="SSF53300">
    <property type="entry name" value="vWA-like"/>
    <property type="match status" value="1"/>
</dbReference>